<dbReference type="SMART" id="SM00086">
    <property type="entry name" value="PAC"/>
    <property type="match status" value="1"/>
</dbReference>
<dbReference type="SUPFAM" id="SSF55785">
    <property type="entry name" value="PYP-like sensor domain (PAS domain)"/>
    <property type="match status" value="1"/>
</dbReference>
<proteinExistence type="predicted"/>
<dbReference type="EC" id="2.7.13.3" evidence="2"/>
<evidence type="ECO:0000313" key="6">
    <source>
        <dbReference type="EMBL" id="GAG41489.1"/>
    </source>
</evidence>
<dbReference type="PROSITE" id="PS50113">
    <property type="entry name" value="PAC"/>
    <property type="match status" value="1"/>
</dbReference>
<gene>
    <name evidence="6" type="ORF">S01H1_66138</name>
</gene>
<name>X0XE94_9ZZZZ</name>
<comment type="caution">
    <text evidence="6">The sequence shown here is derived from an EMBL/GenBank/DDBJ whole genome shotgun (WGS) entry which is preliminary data.</text>
</comment>
<organism evidence="6">
    <name type="scientific">marine sediment metagenome</name>
    <dbReference type="NCBI Taxonomy" id="412755"/>
    <lineage>
        <taxon>unclassified sequences</taxon>
        <taxon>metagenomes</taxon>
        <taxon>ecological metagenomes</taxon>
    </lineage>
</organism>
<dbReference type="GO" id="GO:0000160">
    <property type="term" value="P:phosphorelay signal transduction system"/>
    <property type="evidence" value="ECO:0007669"/>
    <property type="project" value="UniProtKB-KW"/>
</dbReference>
<feature type="non-terminal residue" evidence="6">
    <location>
        <position position="250"/>
    </location>
</feature>
<dbReference type="Gene3D" id="3.30.565.10">
    <property type="entry name" value="Histidine kinase-like ATPase, C-terminal domain"/>
    <property type="match status" value="1"/>
</dbReference>
<dbReference type="InterPro" id="IPR001610">
    <property type="entry name" value="PAC"/>
</dbReference>
<dbReference type="AlphaFoldDB" id="X0XE94"/>
<sequence>RRDEFRRDPRLLVKISHAEDRKAVARHLRECGKRGGAASVSFRIITRKGRERWIEHICQPVHGAGGRNLGRRASNRDITERKRLERDILRIGEWERQRIGLDIHDHVCQDLMAARMLLAAKTSDPAGIDDILRRTLERARGLAKDLYPVDIDVGGIVSALRALASEKERLYGVACRLKPVGPLPDVDRETATHLYRIAQEALSNALRHAKARSIAISLAGRKDGTVVLRVKDDGTGIPKSPKRAGMGLGI</sequence>
<dbReference type="InterPro" id="IPR003594">
    <property type="entry name" value="HATPase_dom"/>
</dbReference>
<dbReference type="PANTHER" id="PTHR24421:SF10">
    <property type="entry name" value="NITRATE_NITRITE SENSOR PROTEIN NARQ"/>
    <property type="match status" value="1"/>
</dbReference>
<dbReference type="CDD" id="cd16917">
    <property type="entry name" value="HATPase_UhpB-NarQ-NarX-like"/>
    <property type="match status" value="1"/>
</dbReference>
<dbReference type="Pfam" id="PF08447">
    <property type="entry name" value="PAS_3"/>
    <property type="match status" value="1"/>
</dbReference>
<feature type="domain" description="PAC" evidence="5">
    <location>
        <begin position="38"/>
        <end position="90"/>
    </location>
</feature>
<keyword evidence="4" id="KW-0418">Kinase</keyword>
<dbReference type="Pfam" id="PF02518">
    <property type="entry name" value="HATPase_c"/>
    <property type="match status" value="1"/>
</dbReference>
<dbReference type="InterPro" id="IPR013655">
    <property type="entry name" value="PAS_fold_3"/>
</dbReference>
<dbReference type="InterPro" id="IPR036890">
    <property type="entry name" value="HATPase_C_sf"/>
</dbReference>
<dbReference type="InterPro" id="IPR000014">
    <property type="entry name" value="PAS"/>
</dbReference>
<dbReference type="SUPFAM" id="SSF55874">
    <property type="entry name" value="ATPase domain of HSP90 chaperone/DNA topoisomerase II/histidine kinase"/>
    <property type="match status" value="1"/>
</dbReference>
<dbReference type="InterPro" id="IPR050482">
    <property type="entry name" value="Sensor_HK_TwoCompSys"/>
</dbReference>
<evidence type="ECO:0000256" key="4">
    <source>
        <dbReference type="ARBA" id="ARBA00022777"/>
    </source>
</evidence>
<reference evidence="6" key="1">
    <citation type="journal article" date="2014" name="Front. Microbiol.">
        <title>High frequency of phylogenetically diverse reductive dehalogenase-homologous genes in deep subseafloor sedimentary metagenomes.</title>
        <authorList>
            <person name="Kawai M."/>
            <person name="Futagami T."/>
            <person name="Toyoda A."/>
            <person name="Takaki Y."/>
            <person name="Nishi S."/>
            <person name="Hori S."/>
            <person name="Arai W."/>
            <person name="Tsubouchi T."/>
            <person name="Morono Y."/>
            <person name="Uchiyama I."/>
            <person name="Ito T."/>
            <person name="Fujiyama A."/>
            <person name="Inagaki F."/>
            <person name="Takami H."/>
        </authorList>
    </citation>
    <scope>NUCLEOTIDE SEQUENCE</scope>
    <source>
        <strain evidence="6">Expedition CK06-06</strain>
    </source>
</reference>
<dbReference type="PANTHER" id="PTHR24421">
    <property type="entry name" value="NITRATE/NITRITE SENSOR PROTEIN NARX-RELATED"/>
    <property type="match status" value="1"/>
</dbReference>
<dbReference type="InterPro" id="IPR000700">
    <property type="entry name" value="PAS-assoc_C"/>
</dbReference>
<evidence type="ECO:0000259" key="5">
    <source>
        <dbReference type="PROSITE" id="PS50113"/>
    </source>
</evidence>
<keyword evidence="3" id="KW-0808">Transferase</keyword>
<accession>X0XE94</accession>
<evidence type="ECO:0000256" key="3">
    <source>
        <dbReference type="ARBA" id="ARBA00022679"/>
    </source>
</evidence>
<evidence type="ECO:0000256" key="1">
    <source>
        <dbReference type="ARBA" id="ARBA00000085"/>
    </source>
</evidence>
<dbReference type="EMBL" id="BARS01043721">
    <property type="protein sequence ID" value="GAG41489.1"/>
    <property type="molecule type" value="Genomic_DNA"/>
</dbReference>
<protein>
    <recommendedName>
        <fullName evidence="2">histidine kinase</fullName>
        <ecNumber evidence="2">2.7.13.3</ecNumber>
    </recommendedName>
</protein>
<dbReference type="InterPro" id="IPR035965">
    <property type="entry name" value="PAS-like_dom_sf"/>
</dbReference>
<dbReference type="GO" id="GO:0004673">
    <property type="term" value="F:protein histidine kinase activity"/>
    <property type="evidence" value="ECO:0007669"/>
    <property type="project" value="UniProtKB-EC"/>
</dbReference>
<feature type="non-terminal residue" evidence="6">
    <location>
        <position position="1"/>
    </location>
</feature>
<evidence type="ECO:0000256" key="2">
    <source>
        <dbReference type="ARBA" id="ARBA00012438"/>
    </source>
</evidence>
<dbReference type="NCBIfam" id="TIGR00229">
    <property type="entry name" value="sensory_box"/>
    <property type="match status" value="1"/>
</dbReference>
<comment type="catalytic activity">
    <reaction evidence="1">
        <text>ATP + protein L-histidine = ADP + protein N-phospho-L-histidine.</text>
        <dbReference type="EC" id="2.7.13.3"/>
    </reaction>
</comment>
<dbReference type="Gene3D" id="3.30.450.20">
    <property type="entry name" value="PAS domain"/>
    <property type="match status" value="1"/>
</dbReference>